<dbReference type="InterPro" id="IPR050602">
    <property type="entry name" value="Malonyl-ACP_OMT"/>
</dbReference>
<dbReference type="GO" id="GO:0032981">
    <property type="term" value="P:mitochondrial respiratory chain complex I assembly"/>
    <property type="evidence" value="ECO:0007669"/>
    <property type="project" value="TreeGrafter"/>
</dbReference>
<evidence type="ECO:0000313" key="3">
    <source>
        <dbReference type="EMBL" id="KAJ8965755.1"/>
    </source>
</evidence>
<keyword evidence="1" id="KW-0489">Methyltransferase</keyword>
<proteinExistence type="predicted"/>
<keyword evidence="4" id="KW-1185">Reference proteome</keyword>
<dbReference type="InterPro" id="IPR029063">
    <property type="entry name" value="SAM-dependent_MTases_sf"/>
</dbReference>
<accession>A0AAV8ZN85</accession>
<dbReference type="GO" id="GO:0008168">
    <property type="term" value="F:methyltransferase activity"/>
    <property type="evidence" value="ECO:0007669"/>
    <property type="project" value="UniProtKB-KW"/>
</dbReference>
<evidence type="ECO:0000256" key="2">
    <source>
        <dbReference type="ARBA" id="ARBA00022679"/>
    </source>
</evidence>
<evidence type="ECO:0000256" key="1">
    <source>
        <dbReference type="ARBA" id="ARBA00022603"/>
    </source>
</evidence>
<evidence type="ECO:0000313" key="4">
    <source>
        <dbReference type="Proteomes" id="UP001162156"/>
    </source>
</evidence>
<dbReference type="GO" id="GO:0005739">
    <property type="term" value="C:mitochondrion"/>
    <property type="evidence" value="ECO:0007669"/>
    <property type="project" value="TreeGrafter"/>
</dbReference>
<name>A0AAV8ZN85_9CUCU</name>
<dbReference type="SUPFAM" id="SSF53335">
    <property type="entry name" value="S-adenosyl-L-methionine-dependent methyltransferases"/>
    <property type="match status" value="1"/>
</dbReference>
<dbReference type="GO" id="GO:0032259">
    <property type="term" value="P:methylation"/>
    <property type="evidence" value="ECO:0007669"/>
    <property type="project" value="UniProtKB-KW"/>
</dbReference>
<dbReference type="PANTHER" id="PTHR13090">
    <property type="entry name" value="ARGININE-HYDROXYLASE NDUFAF5, MITOCHONDRIAL"/>
    <property type="match status" value="1"/>
</dbReference>
<dbReference type="Gene3D" id="3.40.50.150">
    <property type="entry name" value="Vaccinia Virus protein VP39"/>
    <property type="match status" value="1"/>
</dbReference>
<dbReference type="AlphaFoldDB" id="A0AAV8ZN85"/>
<dbReference type="PANTHER" id="PTHR13090:SF1">
    <property type="entry name" value="ARGININE-HYDROXYLASE NDUFAF5, MITOCHONDRIAL"/>
    <property type="match status" value="1"/>
</dbReference>
<dbReference type="EMBL" id="JANEYF010001169">
    <property type="protein sequence ID" value="KAJ8965755.1"/>
    <property type="molecule type" value="Genomic_DNA"/>
</dbReference>
<dbReference type="Proteomes" id="UP001162156">
    <property type="component" value="Unassembled WGS sequence"/>
</dbReference>
<reference evidence="3" key="1">
    <citation type="journal article" date="2023" name="Insect Mol. Biol.">
        <title>Genome sequencing provides insights into the evolution of gene families encoding plant cell wall-degrading enzymes in longhorned beetles.</title>
        <authorList>
            <person name="Shin N.R."/>
            <person name="Okamura Y."/>
            <person name="Kirsch R."/>
            <person name="Pauchet Y."/>
        </authorList>
    </citation>
    <scope>NUCLEOTIDE SEQUENCE</scope>
    <source>
        <strain evidence="3">RBIC_L_NR</strain>
    </source>
</reference>
<dbReference type="CDD" id="cd02440">
    <property type="entry name" value="AdoMet_MTases"/>
    <property type="match status" value="1"/>
</dbReference>
<protein>
    <recommendedName>
        <fullName evidence="5">Arginine-hydroxylase NDUFAF5, mitochondrial</fullName>
    </recommendedName>
</protein>
<comment type="caution">
    <text evidence="3">The sequence shown here is derived from an EMBL/GenBank/DDBJ whole genome shotgun (WGS) entry which is preliminary data.</text>
</comment>
<sequence>MYLIKPFFISLNPVLSIIKTTKSLKISRSISTSIVCSKLRHDSNAVNIFDRNTKSLQRERAAIADDVNLYDYLKDEIGFRLADRVFDIKRKFKLAADIGKAPSSASNKLRKHISIIIGCHRGYVSKHISPESVEELILCDISQTNLKTVPVMEGIKVKRQILDEEHIEFENNSLDLVVSCLSLHWVNDLPRAFKRILESLKEDGVFLASVFGGDTLYELRSSLQLAELERRGGLSPHISPFTEVRDIGNLLTRAGFSMLTIDTDEIVVNYPSIFELMWDLKGMGESNAVLNRSLHLHRDTQFAAAAIYQQLYGHSDPETGKVTVPATFQIINMLGWKPHPKQPKPIERGTGEVSLKDLYKLDEIIKEVKKVKTDEDKN</sequence>
<dbReference type="Pfam" id="PF13489">
    <property type="entry name" value="Methyltransf_23"/>
    <property type="match status" value="1"/>
</dbReference>
<keyword evidence="2" id="KW-0808">Transferase</keyword>
<organism evidence="3 4">
    <name type="scientific">Rhamnusium bicolor</name>
    <dbReference type="NCBI Taxonomy" id="1586634"/>
    <lineage>
        <taxon>Eukaryota</taxon>
        <taxon>Metazoa</taxon>
        <taxon>Ecdysozoa</taxon>
        <taxon>Arthropoda</taxon>
        <taxon>Hexapoda</taxon>
        <taxon>Insecta</taxon>
        <taxon>Pterygota</taxon>
        <taxon>Neoptera</taxon>
        <taxon>Endopterygota</taxon>
        <taxon>Coleoptera</taxon>
        <taxon>Polyphaga</taxon>
        <taxon>Cucujiformia</taxon>
        <taxon>Chrysomeloidea</taxon>
        <taxon>Cerambycidae</taxon>
        <taxon>Lepturinae</taxon>
        <taxon>Rhagiini</taxon>
        <taxon>Rhamnusium</taxon>
    </lineage>
</organism>
<gene>
    <name evidence="3" type="ORF">NQ314_003913</name>
</gene>
<evidence type="ECO:0008006" key="5">
    <source>
        <dbReference type="Google" id="ProtNLM"/>
    </source>
</evidence>